<dbReference type="Proteomes" id="UP001642409">
    <property type="component" value="Unassembled WGS sequence"/>
</dbReference>
<dbReference type="EMBL" id="CATOUU010000793">
    <property type="protein sequence ID" value="CAI9949153.1"/>
    <property type="molecule type" value="Genomic_DNA"/>
</dbReference>
<gene>
    <name evidence="2" type="ORF">HINF_LOCUS36798</name>
    <name evidence="3" type="ORF">HINF_LOCUS41183</name>
</gene>
<protein>
    <submittedName>
        <fullName evidence="3">Hypothetical_protein</fullName>
    </submittedName>
</protein>
<reference evidence="2" key="1">
    <citation type="submission" date="2023-06" db="EMBL/GenBank/DDBJ databases">
        <authorList>
            <person name="Kurt Z."/>
        </authorList>
    </citation>
    <scope>NUCLEOTIDE SEQUENCE</scope>
</reference>
<feature type="region of interest" description="Disordered" evidence="1">
    <location>
        <begin position="1"/>
        <end position="41"/>
    </location>
</feature>
<evidence type="ECO:0000256" key="1">
    <source>
        <dbReference type="SAM" id="MobiDB-lite"/>
    </source>
</evidence>
<organism evidence="2">
    <name type="scientific">Hexamita inflata</name>
    <dbReference type="NCBI Taxonomy" id="28002"/>
    <lineage>
        <taxon>Eukaryota</taxon>
        <taxon>Metamonada</taxon>
        <taxon>Diplomonadida</taxon>
        <taxon>Hexamitidae</taxon>
        <taxon>Hexamitinae</taxon>
        <taxon>Hexamita</taxon>
    </lineage>
</organism>
<feature type="compositionally biased region" description="Basic and acidic residues" evidence="1">
    <location>
        <begin position="1"/>
        <end position="15"/>
    </location>
</feature>
<evidence type="ECO:0000313" key="3">
    <source>
        <dbReference type="EMBL" id="CAL6045595.1"/>
    </source>
</evidence>
<dbReference type="EMBL" id="CAXDID020000164">
    <property type="protein sequence ID" value="CAL6045595.1"/>
    <property type="molecule type" value="Genomic_DNA"/>
</dbReference>
<comment type="caution">
    <text evidence="2">The sequence shown here is derived from an EMBL/GenBank/DDBJ whole genome shotgun (WGS) entry which is preliminary data.</text>
</comment>
<accession>A0AA86UTE2</accession>
<dbReference type="AlphaFoldDB" id="A0AA86UTE2"/>
<sequence>MMESEQQQHCKKIAEVRSLNQKNAKQRKALAKSQRKDGQKTASINKLKLKLKHQEAEVQRLKEEKQAQINAEIANNKINIMNLGQAKSKMTFNLKEQNRTSYLQNDQKIAVLRYIRLGIRGYLTETITQKQTFGIVLPSEASVRVWKAQMILKLNIAKIGAKFDGSKPMNHVIQWKKNNGLKDGVIYDATIQIYAAYINQQCCQKADGSKTDTMTNRKGEEAGIRYIFGFVLVLEKDVPALPLFLQTACDGCARQAQLDAYFQLCNCLHNFHSINVIYFQDMTPMRSTIGLRSILQQQLKLILSYTQIIHTSSQLITLIYIKVRFILTDFITLYRLVTLNIYQKQLETQLTLRLSQISQINLMEINPKQISLLTIHLFLNNFQHLIHHKNQHLIGYQNQDFLLIN</sequence>
<keyword evidence="4" id="KW-1185">Reference proteome</keyword>
<evidence type="ECO:0000313" key="2">
    <source>
        <dbReference type="EMBL" id="CAI9949153.1"/>
    </source>
</evidence>
<proteinExistence type="predicted"/>
<name>A0AA86UTE2_9EUKA</name>
<evidence type="ECO:0000313" key="4">
    <source>
        <dbReference type="Proteomes" id="UP001642409"/>
    </source>
</evidence>
<reference evidence="3 4" key="2">
    <citation type="submission" date="2024-07" db="EMBL/GenBank/DDBJ databases">
        <authorList>
            <person name="Akdeniz Z."/>
        </authorList>
    </citation>
    <scope>NUCLEOTIDE SEQUENCE [LARGE SCALE GENOMIC DNA]</scope>
</reference>